<comment type="caution">
    <text evidence="1">The sequence shown here is derived from an EMBL/GenBank/DDBJ whole genome shotgun (WGS) entry which is preliminary data.</text>
</comment>
<protein>
    <submittedName>
        <fullName evidence="1">Uncharacterized protein</fullName>
    </submittedName>
</protein>
<dbReference type="EMBL" id="MKIM01000027">
    <property type="protein sequence ID" value="OLP44611.1"/>
    <property type="molecule type" value="Genomic_DNA"/>
</dbReference>
<keyword evidence="2" id="KW-1185">Reference proteome</keyword>
<dbReference type="AlphaFoldDB" id="A0A1Q8ZRU2"/>
<proteinExistence type="predicted"/>
<reference evidence="1 2" key="1">
    <citation type="submission" date="2016-09" db="EMBL/GenBank/DDBJ databases">
        <title>Rhizobium oryziradicis sp. nov., isolated from the root of rice.</title>
        <authorList>
            <person name="Zhao J."/>
            <person name="Zhang X."/>
        </authorList>
    </citation>
    <scope>NUCLEOTIDE SEQUENCE [LARGE SCALE GENOMIC DNA]</scope>
    <source>
        <strain evidence="1 2">N19</strain>
    </source>
</reference>
<organism evidence="1 2">
    <name type="scientific">Rhizobium oryziradicis</name>
    <dbReference type="NCBI Taxonomy" id="1867956"/>
    <lineage>
        <taxon>Bacteria</taxon>
        <taxon>Pseudomonadati</taxon>
        <taxon>Pseudomonadota</taxon>
        <taxon>Alphaproteobacteria</taxon>
        <taxon>Hyphomicrobiales</taxon>
        <taxon>Rhizobiaceae</taxon>
        <taxon>Rhizobium/Agrobacterium group</taxon>
        <taxon>Rhizobium</taxon>
    </lineage>
</organism>
<gene>
    <name evidence="1" type="ORF">BJF95_08895</name>
</gene>
<sequence length="109" mass="11855">MMDFSKNSAGQAGEPSLMDTIQHYYAGMADFDAQIYGHDNEKADAYAAKSWMPPFRKLEAWEGPAKSHTEALEALRLARKEAEIFACSELTVPLLGAVISFLEAKGGAA</sequence>
<evidence type="ECO:0000313" key="1">
    <source>
        <dbReference type="EMBL" id="OLP44611.1"/>
    </source>
</evidence>
<evidence type="ECO:0000313" key="2">
    <source>
        <dbReference type="Proteomes" id="UP000186894"/>
    </source>
</evidence>
<dbReference type="STRING" id="1867956.BJF95_08895"/>
<name>A0A1Q8ZRU2_9HYPH</name>
<dbReference type="RefSeq" id="WP_075640120.1">
    <property type="nucleotide sequence ID" value="NZ_MKIM01000027.1"/>
</dbReference>
<accession>A0A1Q8ZRU2</accession>
<dbReference type="Proteomes" id="UP000186894">
    <property type="component" value="Unassembled WGS sequence"/>
</dbReference>